<keyword evidence="4" id="KW-1185">Reference proteome</keyword>
<gene>
    <name evidence="3" type="ORF">FB45DRAFT_897498</name>
</gene>
<dbReference type="AlphaFoldDB" id="A0AAD7CB93"/>
<proteinExistence type="predicted"/>
<reference evidence="3" key="1">
    <citation type="submission" date="2023-03" db="EMBL/GenBank/DDBJ databases">
        <title>Massive genome expansion in bonnet fungi (Mycena s.s.) driven by repeated elements and novel gene families across ecological guilds.</title>
        <authorList>
            <consortium name="Lawrence Berkeley National Laboratory"/>
            <person name="Harder C.B."/>
            <person name="Miyauchi S."/>
            <person name="Viragh M."/>
            <person name="Kuo A."/>
            <person name="Thoen E."/>
            <person name="Andreopoulos B."/>
            <person name="Lu D."/>
            <person name="Skrede I."/>
            <person name="Drula E."/>
            <person name="Henrissat B."/>
            <person name="Morin E."/>
            <person name="Kohler A."/>
            <person name="Barry K."/>
            <person name="LaButti K."/>
            <person name="Morin E."/>
            <person name="Salamov A."/>
            <person name="Lipzen A."/>
            <person name="Mereny Z."/>
            <person name="Hegedus B."/>
            <person name="Baldrian P."/>
            <person name="Stursova M."/>
            <person name="Weitz H."/>
            <person name="Taylor A."/>
            <person name="Grigoriev I.V."/>
            <person name="Nagy L.G."/>
            <person name="Martin F."/>
            <person name="Kauserud H."/>
        </authorList>
    </citation>
    <scope>NUCLEOTIDE SEQUENCE</scope>
    <source>
        <strain evidence="3">9284</strain>
    </source>
</reference>
<dbReference type="Gene3D" id="3.40.50.1820">
    <property type="entry name" value="alpha/beta hydrolase"/>
    <property type="match status" value="1"/>
</dbReference>
<organism evidence="3 4">
    <name type="scientific">Roridomyces roridus</name>
    <dbReference type="NCBI Taxonomy" id="1738132"/>
    <lineage>
        <taxon>Eukaryota</taxon>
        <taxon>Fungi</taxon>
        <taxon>Dikarya</taxon>
        <taxon>Basidiomycota</taxon>
        <taxon>Agaricomycotina</taxon>
        <taxon>Agaricomycetes</taxon>
        <taxon>Agaricomycetidae</taxon>
        <taxon>Agaricales</taxon>
        <taxon>Marasmiineae</taxon>
        <taxon>Mycenaceae</taxon>
        <taxon>Roridomyces</taxon>
    </lineage>
</organism>
<comment type="caution">
    <text evidence="3">The sequence shown here is derived from an EMBL/GenBank/DDBJ whole genome shotgun (WGS) entry which is preliminary data.</text>
</comment>
<protein>
    <submittedName>
        <fullName evidence="3">Alpha beta-hydrolase</fullName>
    </submittedName>
</protein>
<feature type="transmembrane region" description="Helical" evidence="1">
    <location>
        <begin position="7"/>
        <end position="29"/>
    </location>
</feature>
<dbReference type="SUPFAM" id="SSF53474">
    <property type="entry name" value="alpha/beta-Hydrolases"/>
    <property type="match status" value="1"/>
</dbReference>
<dbReference type="GO" id="GO:0052651">
    <property type="term" value="P:monoacylglycerol catabolic process"/>
    <property type="evidence" value="ECO:0007669"/>
    <property type="project" value="TreeGrafter"/>
</dbReference>
<evidence type="ECO:0000313" key="4">
    <source>
        <dbReference type="Proteomes" id="UP001221142"/>
    </source>
</evidence>
<evidence type="ECO:0000259" key="2">
    <source>
        <dbReference type="Pfam" id="PF00561"/>
    </source>
</evidence>
<feature type="domain" description="AB hydrolase-1" evidence="2">
    <location>
        <begin position="106"/>
        <end position="215"/>
    </location>
</feature>
<dbReference type="GO" id="GO:0047372">
    <property type="term" value="F:monoacylglycerol lipase activity"/>
    <property type="evidence" value="ECO:0007669"/>
    <property type="project" value="TreeGrafter"/>
</dbReference>
<dbReference type="GO" id="GO:0005789">
    <property type="term" value="C:endoplasmic reticulum membrane"/>
    <property type="evidence" value="ECO:0007669"/>
    <property type="project" value="TreeGrafter"/>
</dbReference>
<evidence type="ECO:0000256" key="1">
    <source>
        <dbReference type="SAM" id="Phobius"/>
    </source>
</evidence>
<keyword evidence="1" id="KW-1133">Transmembrane helix</keyword>
<dbReference type="PANTHER" id="PTHR12277">
    <property type="entry name" value="ALPHA/BETA HYDROLASE DOMAIN-CONTAINING PROTEIN"/>
    <property type="match status" value="1"/>
</dbReference>
<keyword evidence="1" id="KW-0812">Transmembrane</keyword>
<dbReference type="InterPro" id="IPR029058">
    <property type="entry name" value="AB_hydrolase_fold"/>
</dbReference>
<sequence>MLRRAGTVLIALGGLYGLCVIGLLTSPYIQTHVLFCHAIRLPWFATYDVPEAYGLAPGKTINLRIETPDNESLGAWFVLADPFYHSLPTTVADPAAYIGTALNAHPTILFFHGNAATRAFSARIQHYKAFSSRLGANVLALDYRGFGDSTGAPDEPGLGRDARAAWNWLIQNGASADQILIVGHSLGTGVSALLAAELSDEGISPRGLVLLSPFRSVFKILETYSILGVLPLMRPIVTNPFAAKLVKPYLLHTFDTESRVPRIKGQVLIAHSEDDWEIPYTHGEALFNTFLEPLLPSPPTEFSAVLTQEQQAIFNSTVAKRQEAREKLLTTVDLHNFGSVREFMDGERKVVFVKSLAGGHDYLGVQEGVQDVIGRNFGLL</sequence>
<dbReference type="Proteomes" id="UP001221142">
    <property type="component" value="Unassembled WGS sequence"/>
</dbReference>
<name>A0AAD7CB93_9AGAR</name>
<accession>A0AAD7CB93</accession>
<dbReference type="Pfam" id="PF00561">
    <property type="entry name" value="Abhydrolase_1"/>
    <property type="match status" value="1"/>
</dbReference>
<dbReference type="GO" id="GO:0004622">
    <property type="term" value="F:phosphatidylcholine lysophospholipase activity"/>
    <property type="evidence" value="ECO:0007669"/>
    <property type="project" value="TreeGrafter"/>
</dbReference>
<dbReference type="EMBL" id="JARKIF010000003">
    <property type="protein sequence ID" value="KAJ7644307.1"/>
    <property type="molecule type" value="Genomic_DNA"/>
</dbReference>
<dbReference type="InterPro" id="IPR000073">
    <property type="entry name" value="AB_hydrolase_1"/>
</dbReference>
<evidence type="ECO:0000313" key="3">
    <source>
        <dbReference type="EMBL" id="KAJ7644307.1"/>
    </source>
</evidence>
<keyword evidence="1" id="KW-0472">Membrane</keyword>
<dbReference type="GO" id="GO:0006660">
    <property type="term" value="P:phosphatidylserine catabolic process"/>
    <property type="evidence" value="ECO:0007669"/>
    <property type="project" value="TreeGrafter"/>
</dbReference>
<dbReference type="PANTHER" id="PTHR12277:SF194">
    <property type="entry name" value="FI04476P"/>
    <property type="match status" value="1"/>
</dbReference>